<dbReference type="Proteomes" id="UP000478052">
    <property type="component" value="Unassembled WGS sequence"/>
</dbReference>
<reference evidence="1 2" key="1">
    <citation type="submission" date="2019-08" db="EMBL/GenBank/DDBJ databases">
        <title>Whole genome of Aphis craccivora.</title>
        <authorList>
            <person name="Voronova N.V."/>
            <person name="Shulinski R.S."/>
            <person name="Bandarenka Y.V."/>
            <person name="Zhorov D.G."/>
            <person name="Warner D."/>
        </authorList>
    </citation>
    <scope>NUCLEOTIDE SEQUENCE [LARGE SCALE GENOMIC DNA]</scope>
    <source>
        <strain evidence="1">180601</strain>
        <tissue evidence="1">Whole Body</tissue>
    </source>
</reference>
<feature type="non-terminal residue" evidence="1">
    <location>
        <position position="120"/>
    </location>
</feature>
<gene>
    <name evidence="1" type="ORF">FWK35_00028369</name>
</gene>
<proteinExistence type="predicted"/>
<dbReference type="EMBL" id="VUJU01007138">
    <property type="protein sequence ID" value="KAF0746618.1"/>
    <property type="molecule type" value="Genomic_DNA"/>
</dbReference>
<accession>A0A6G0XZX8</accession>
<evidence type="ECO:0000313" key="2">
    <source>
        <dbReference type="Proteomes" id="UP000478052"/>
    </source>
</evidence>
<sequence length="120" mass="13742">SNIQNQHFFSPSVKNLSSASASVNVLWSHARTCTSHLIYRSKYSKPIYGRKIAAALTKIKVLLYSSHRESTIPSRIIVVRFEKCKDFVLVNNIDYIQNNPKYKKYAPTDASRLVDQSKHL</sequence>
<evidence type="ECO:0000313" key="1">
    <source>
        <dbReference type="EMBL" id="KAF0746618.1"/>
    </source>
</evidence>
<protein>
    <submittedName>
        <fullName evidence="1">Uncharacterized protein</fullName>
    </submittedName>
</protein>
<feature type="non-terminal residue" evidence="1">
    <location>
        <position position="1"/>
    </location>
</feature>
<name>A0A6G0XZX8_APHCR</name>
<organism evidence="1 2">
    <name type="scientific">Aphis craccivora</name>
    <name type="common">Cowpea aphid</name>
    <dbReference type="NCBI Taxonomy" id="307492"/>
    <lineage>
        <taxon>Eukaryota</taxon>
        <taxon>Metazoa</taxon>
        <taxon>Ecdysozoa</taxon>
        <taxon>Arthropoda</taxon>
        <taxon>Hexapoda</taxon>
        <taxon>Insecta</taxon>
        <taxon>Pterygota</taxon>
        <taxon>Neoptera</taxon>
        <taxon>Paraneoptera</taxon>
        <taxon>Hemiptera</taxon>
        <taxon>Sternorrhyncha</taxon>
        <taxon>Aphidomorpha</taxon>
        <taxon>Aphidoidea</taxon>
        <taxon>Aphididae</taxon>
        <taxon>Aphidini</taxon>
        <taxon>Aphis</taxon>
        <taxon>Aphis</taxon>
    </lineage>
</organism>
<keyword evidence="2" id="KW-1185">Reference proteome</keyword>
<dbReference type="AlphaFoldDB" id="A0A6G0XZX8"/>
<comment type="caution">
    <text evidence="1">The sequence shown here is derived from an EMBL/GenBank/DDBJ whole genome shotgun (WGS) entry which is preliminary data.</text>
</comment>